<organism evidence="6 7">
    <name type="scientific">Alteromonas australica</name>
    <dbReference type="NCBI Taxonomy" id="589873"/>
    <lineage>
        <taxon>Bacteria</taxon>
        <taxon>Pseudomonadati</taxon>
        <taxon>Pseudomonadota</taxon>
        <taxon>Gammaproteobacteria</taxon>
        <taxon>Alteromonadales</taxon>
        <taxon>Alteromonadaceae</taxon>
        <taxon>Alteromonas/Salinimonas group</taxon>
        <taxon>Alteromonas</taxon>
    </lineage>
</organism>
<dbReference type="InterPro" id="IPR013785">
    <property type="entry name" value="Aldolase_TIM"/>
</dbReference>
<dbReference type="Pfam" id="PF00478">
    <property type="entry name" value="IMPDH"/>
    <property type="match status" value="1"/>
</dbReference>
<accession>A0A350NYL6</accession>
<dbReference type="InterPro" id="IPR001093">
    <property type="entry name" value="IMP_DH_GMPRt"/>
</dbReference>
<dbReference type="EC" id="1.7.1.7" evidence="1"/>
<dbReference type="Proteomes" id="UP000263517">
    <property type="component" value="Unassembled WGS sequence"/>
</dbReference>
<dbReference type="AlphaFoldDB" id="A0A350NYL6"/>
<comment type="caution">
    <text evidence="6">The sequence shown here is derived from an EMBL/GenBank/DDBJ whole genome shotgun (WGS) entry which is preliminary data.</text>
</comment>
<dbReference type="PANTHER" id="PTHR43170">
    <property type="entry name" value="GMP REDUCTASE"/>
    <property type="match status" value="1"/>
</dbReference>
<feature type="domain" description="IMP dehydrogenase/GMP reductase" evidence="5">
    <location>
        <begin position="16"/>
        <end position="166"/>
    </location>
</feature>
<dbReference type="SUPFAM" id="SSF51412">
    <property type="entry name" value="Inosine monophosphate dehydrogenase (IMPDH)"/>
    <property type="match status" value="1"/>
</dbReference>
<dbReference type="GO" id="GO:0003920">
    <property type="term" value="F:GMP reductase activity"/>
    <property type="evidence" value="ECO:0007669"/>
    <property type="project" value="UniProtKB-EC"/>
</dbReference>
<evidence type="ECO:0000256" key="2">
    <source>
        <dbReference type="ARBA" id="ARBA00015800"/>
    </source>
</evidence>
<dbReference type="SMART" id="SM01240">
    <property type="entry name" value="IMPDH"/>
    <property type="match status" value="1"/>
</dbReference>
<dbReference type="InterPro" id="IPR050139">
    <property type="entry name" value="GMP_reductase"/>
</dbReference>
<dbReference type="Gene3D" id="3.20.20.70">
    <property type="entry name" value="Aldolase class I"/>
    <property type="match status" value="1"/>
</dbReference>
<dbReference type="EMBL" id="DNAN01000008">
    <property type="protein sequence ID" value="HAW74133.1"/>
    <property type="molecule type" value="Genomic_DNA"/>
</dbReference>
<feature type="non-terminal residue" evidence="6">
    <location>
        <position position="166"/>
    </location>
</feature>
<evidence type="ECO:0000256" key="1">
    <source>
        <dbReference type="ARBA" id="ARBA00012678"/>
    </source>
</evidence>
<protein>
    <recommendedName>
        <fullName evidence="2">GMP reductase</fullName>
        <ecNumber evidence="1">1.7.1.7</ecNumber>
    </recommendedName>
</protein>
<evidence type="ECO:0000313" key="6">
    <source>
        <dbReference type="EMBL" id="HAW74133.1"/>
    </source>
</evidence>
<proteinExistence type="predicted"/>
<evidence type="ECO:0000256" key="3">
    <source>
        <dbReference type="ARBA" id="ARBA00022857"/>
    </source>
</evidence>
<name>A0A350NYL6_9ALTE</name>
<evidence type="ECO:0000259" key="5">
    <source>
        <dbReference type="Pfam" id="PF00478"/>
    </source>
</evidence>
<evidence type="ECO:0000256" key="4">
    <source>
        <dbReference type="ARBA" id="ARBA00023002"/>
    </source>
</evidence>
<keyword evidence="3" id="KW-0521">NADP</keyword>
<dbReference type="PANTHER" id="PTHR43170:SF5">
    <property type="entry name" value="GMP REDUCTASE"/>
    <property type="match status" value="1"/>
</dbReference>
<reference evidence="6 7" key="1">
    <citation type="journal article" date="2018" name="Nat. Biotechnol.">
        <title>A standardized bacterial taxonomy based on genome phylogeny substantially revises the tree of life.</title>
        <authorList>
            <person name="Parks D.H."/>
            <person name="Chuvochina M."/>
            <person name="Waite D.W."/>
            <person name="Rinke C."/>
            <person name="Skarshewski A."/>
            <person name="Chaumeil P.A."/>
            <person name="Hugenholtz P."/>
        </authorList>
    </citation>
    <scope>NUCLEOTIDE SEQUENCE [LARGE SCALE GENOMIC DNA]</scope>
    <source>
        <strain evidence="6">UBA11978</strain>
    </source>
</reference>
<gene>
    <name evidence="6" type="ORF">DCW74_00175</name>
</gene>
<keyword evidence="4 6" id="KW-0560">Oxidoreductase</keyword>
<sequence length="166" mass="19006">MNKQGVLMRIDNEIKLDYKDVLIRPKRSVLKSRSQVSLNRAYTFRNSQQSWSGIPIMAANMDGVGTFGMKRALSQLGLFTCVTKHYKPHQWIKEKSVNVDNWDSNLFAISVGTNMKDWEIAKGIINSLNLKWVCIDIANGYSEHFVDFVRMVRKELPEINIIAGNV</sequence>
<evidence type="ECO:0000313" key="7">
    <source>
        <dbReference type="Proteomes" id="UP000263517"/>
    </source>
</evidence>